<evidence type="ECO:0000256" key="1">
    <source>
        <dbReference type="SAM" id="MobiDB-lite"/>
    </source>
</evidence>
<dbReference type="InterPro" id="IPR021842">
    <property type="entry name" value="DUF3435"/>
</dbReference>
<comment type="caution">
    <text evidence="2">The sequence shown here is derived from an EMBL/GenBank/DDBJ whole genome shotgun (WGS) entry which is preliminary data.</text>
</comment>
<organism evidence="2 3">
    <name type="scientific">Elaphomyces granulatus</name>
    <dbReference type="NCBI Taxonomy" id="519963"/>
    <lineage>
        <taxon>Eukaryota</taxon>
        <taxon>Fungi</taxon>
        <taxon>Dikarya</taxon>
        <taxon>Ascomycota</taxon>
        <taxon>Pezizomycotina</taxon>
        <taxon>Eurotiomycetes</taxon>
        <taxon>Eurotiomycetidae</taxon>
        <taxon>Eurotiales</taxon>
        <taxon>Elaphomycetaceae</taxon>
        <taxon>Elaphomyces</taxon>
    </lineage>
</organism>
<dbReference type="Pfam" id="PF11917">
    <property type="entry name" value="DUF3435"/>
    <property type="match status" value="1"/>
</dbReference>
<dbReference type="Proteomes" id="UP000243515">
    <property type="component" value="Unassembled WGS sequence"/>
</dbReference>
<proteinExistence type="predicted"/>
<accession>A0A232LZV6</accession>
<reference evidence="2 3" key="1">
    <citation type="journal article" date="2015" name="Environ. Microbiol.">
        <title>Metagenome sequence of Elaphomyces granulatus from sporocarp tissue reveals Ascomycota ectomycorrhizal fingerprints of genome expansion and a Proteobacteria-rich microbiome.</title>
        <authorList>
            <person name="Quandt C.A."/>
            <person name="Kohler A."/>
            <person name="Hesse C.N."/>
            <person name="Sharpton T.J."/>
            <person name="Martin F."/>
            <person name="Spatafora J.W."/>
        </authorList>
    </citation>
    <scope>NUCLEOTIDE SEQUENCE [LARGE SCALE GENOMIC DNA]</scope>
    <source>
        <strain evidence="2 3">OSC145934</strain>
    </source>
</reference>
<evidence type="ECO:0000313" key="2">
    <source>
        <dbReference type="EMBL" id="OXV09367.1"/>
    </source>
</evidence>
<dbReference type="PANTHER" id="PTHR37535:SF2">
    <property type="entry name" value="FINGER DOMAIN PROTEIN, PUTATIVE (AFU_ORTHOLOGUE AFUA_6G09300)-RELATED"/>
    <property type="match status" value="1"/>
</dbReference>
<protein>
    <submittedName>
        <fullName evidence="2">Uncharacterized protein</fullName>
    </submittedName>
</protein>
<feature type="region of interest" description="Disordered" evidence="1">
    <location>
        <begin position="1"/>
        <end position="96"/>
    </location>
</feature>
<name>A0A232LZV6_9EURO</name>
<dbReference type="AlphaFoldDB" id="A0A232LZV6"/>
<feature type="compositionally biased region" description="Basic and acidic residues" evidence="1">
    <location>
        <begin position="87"/>
        <end position="96"/>
    </location>
</feature>
<dbReference type="EMBL" id="NPHW01003578">
    <property type="protein sequence ID" value="OXV09367.1"/>
    <property type="molecule type" value="Genomic_DNA"/>
</dbReference>
<feature type="compositionally biased region" description="Acidic residues" evidence="1">
    <location>
        <begin position="43"/>
        <end position="56"/>
    </location>
</feature>
<sequence length="230" mass="25744">MATNSPTPFLVPSRSRSPRQSDGRPPRHPGRTRLYAVSSESPEYSDDPDDDTDEDLANVPSTGDQRRRNVVELGLRNGGTRPPKSHRQMESGRAGARENRGLCSELHRIQQTILQTTERRLRLGFERIQICLFMILGIFTVNRIQALLSLQLKHLQLSIQRDPLGGPPIPMVELRAVHTKQFLGIEQHPHVFLFGILFSQDAFEARTSGPWKIFGDSWVSADGSASEAGD</sequence>
<evidence type="ECO:0000313" key="3">
    <source>
        <dbReference type="Proteomes" id="UP000243515"/>
    </source>
</evidence>
<gene>
    <name evidence="2" type="ORF">Egran_02871</name>
</gene>
<dbReference type="PANTHER" id="PTHR37535">
    <property type="entry name" value="FLUG DOMAIN PROTEIN"/>
    <property type="match status" value="1"/>
</dbReference>
<keyword evidence="3" id="KW-1185">Reference proteome</keyword>
<dbReference type="OrthoDB" id="4485682at2759"/>